<dbReference type="AlphaFoldDB" id="A0A0H5E4X0"/>
<dbReference type="Pfam" id="PF13338">
    <property type="entry name" value="AbiEi_4"/>
    <property type="match status" value="1"/>
</dbReference>
<proteinExistence type="predicted"/>
<evidence type="ECO:0000259" key="1">
    <source>
        <dbReference type="Pfam" id="PF13338"/>
    </source>
</evidence>
<dbReference type="EMBL" id="CWGJ01000011">
    <property type="protein sequence ID" value="CRX38290.1"/>
    <property type="molecule type" value="Genomic_DNA"/>
</dbReference>
<gene>
    <name evidence="2" type="ORF">ELAC_0941</name>
</gene>
<dbReference type="InterPro" id="IPR025159">
    <property type="entry name" value="AbiEi_N"/>
</dbReference>
<evidence type="ECO:0000313" key="2">
    <source>
        <dbReference type="EMBL" id="CRX38290.1"/>
    </source>
</evidence>
<organism evidence="2 3">
    <name type="scientific">Estrella lausannensis</name>
    <dbReference type="NCBI Taxonomy" id="483423"/>
    <lineage>
        <taxon>Bacteria</taxon>
        <taxon>Pseudomonadati</taxon>
        <taxon>Chlamydiota</taxon>
        <taxon>Chlamydiia</taxon>
        <taxon>Parachlamydiales</taxon>
        <taxon>Candidatus Criblamydiaceae</taxon>
        <taxon>Estrella</taxon>
    </lineage>
</organism>
<keyword evidence="3" id="KW-1185">Reference proteome</keyword>
<accession>A0A0H5E4X0</accession>
<dbReference type="RefSeq" id="WP_098038133.1">
    <property type="nucleotide sequence ID" value="NZ_CWGJ01000011.1"/>
</dbReference>
<feature type="domain" description="AbiEi antitoxin N-terminal" evidence="1">
    <location>
        <begin position="19"/>
        <end position="52"/>
    </location>
</feature>
<evidence type="ECO:0000313" key="3">
    <source>
        <dbReference type="Proteomes" id="UP000220251"/>
    </source>
</evidence>
<dbReference type="Proteomes" id="UP000220251">
    <property type="component" value="Unassembled WGS sequence"/>
</dbReference>
<sequence length="198" mass="22430">MRPKACLIRLTPLLTKPSFTTQEAKNLGVPAAVLSYYAKTGQLRRIRHGVYQAADYQNPEAFRWADLIEAAHSIHGGVICLISALAVYDLTEEIPRQHWIGIRHGTSVRSNRQIKIVRFRDLDLGKTEIELEGTRVPIFDRERTIIDAFRLLSRETAIKALKAALAIGGKNRTDLRKLESYAKKLQFDISPYLLSMTT</sequence>
<dbReference type="OrthoDB" id="20826at2"/>
<reference evidence="3" key="1">
    <citation type="submission" date="2015-06" db="EMBL/GenBank/DDBJ databases">
        <authorList>
            <person name="Bertelli C."/>
        </authorList>
    </citation>
    <scope>NUCLEOTIDE SEQUENCE [LARGE SCALE GENOMIC DNA]</scope>
    <source>
        <strain evidence="3">CRIB-30</strain>
    </source>
</reference>
<protein>
    <recommendedName>
        <fullName evidence="1">AbiEi antitoxin N-terminal domain-containing protein</fullName>
    </recommendedName>
</protein>
<name>A0A0H5E4X0_9BACT</name>